<dbReference type="EMBL" id="MK746083">
    <property type="protein sequence ID" value="QED40559.1"/>
    <property type="molecule type" value="Genomic_DNA"/>
</dbReference>
<reference evidence="1" key="1">
    <citation type="journal article" date="2019" name="Viruses">
        <title>A Novel Alphabaculovirus from the Soybean Looper, Chrysodeixis includens, that Produces Tetrahedral Occlusion Bodies and Encodes Two Copies of he65.</title>
        <authorList>
            <person name="Harrison R.L."/>
            <person name="Rowley D.L."/>
            <person name="Popham H.J.R."/>
        </authorList>
    </citation>
    <scope>NUCLEOTIDE SEQUENCE</scope>
    <source>
        <strain evidence="1">ChinNPV-1</strain>
    </source>
</reference>
<dbReference type="KEGG" id="vg:80541245"/>
<evidence type="ECO:0000313" key="1">
    <source>
        <dbReference type="EMBL" id="QED40559.1"/>
    </source>
</evidence>
<dbReference type="GeneID" id="80541245"/>
<accession>A0A5B8YR67</accession>
<dbReference type="Proteomes" id="UP001162233">
    <property type="component" value="Segment"/>
</dbReference>
<name>A0A5B8YR67_9ABAC</name>
<dbReference type="RefSeq" id="YP_010802475.1">
    <property type="nucleotide sequence ID" value="NC_077025.1"/>
</dbReference>
<keyword evidence="2" id="KW-1185">Reference proteome</keyword>
<protein>
    <submittedName>
        <fullName evidence="1">Uncharacterized protein</fullName>
    </submittedName>
</protein>
<sequence>MQKQNIYANCVSCFETIYVHKRYNGTAATLSSELFFVKYQGVFYKDFGYLCLNCYKNITKKK</sequence>
<organism evidence="1 2">
    <name type="scientific">Chrysodeixis includens nucleopolyhedrovirus</name>
    <dbReference type="NCBI Taxonomy" id="1207438"/>
    <lineage>
        <taxon>Viruses</taxon>
        <taxon>Viruses incertae sedis</taxon>
        <taxon>Naldaviricetes</taxon>
        <taxon>Lefavirales</taxon>
        <taxon>Baculoviridae</taxon>
        <taxon>Alphabaculovirus</taxon>
        <taxon>Alphabaculovirus chrincludentis</taxon>
        <taxon>Alphabaculovirus alterchrincludentis</taxon>
    </lineage>
</organism>
<proteinExistence type="predicted"/>
<evidence type="ECO:0000313" key="2">
    <source>
        <dbReference type="Proteomes" id="UP001162233"/>
    </source>
</evidence>